<proteinExistence type="predicted"/>
<evidence type="ECO:0000313" key="2">
    <source>
        <dbReference type="Proteomes" id="UP000247099"/>
    </source>
</evidence>
<evidence type="ECO:0000313" key="1">
    <source>
        <dbReference type="EMBL" id="PXA03699.1"/>
    </source>
</evidence>
<gene>
    <name evidence="1" type="ORF">DDZ13_10415</name>
</gene>
<reference evidence="1 2" key="1">
    <citation type="submission" date="2018-05" db="EMBL/GenBank/DDBJ databases">
        <title>Coraliomargarita sinensis sp. nov., isolated from a marine solar saltern.</title>
        <authorList>
            <person name="Zhou L.Y."/>
        </authorList>
    </citation>
    <scope>NUCLEOTIDE SEQUENCE [LARGE SCALE GENOMIC DNA]</scope>
    <source>
        <strain evidence="1 2">WN38</strain>
    </source>
</reference>
<name>A0A317ZIV2_9BACT</name>
<dbReference type="EMBL" id="QHJQ01000007">
    <property type="protein sequence ID" value="PXA03699.1"/>
    <property type="molecule type" value="Genomic_DNA"/>
</dbReference>
<organism evidence="1 2">
    <name type="scientific">Coraliomargarita sinensis</name>
    <dbReference type="NCBI Taxonomy" id="2174842"/>
    <lineage>
        <taxon>Bacteria</taxon>
        <taxon>Pseudomonadati</taxon>
        <taxon>Verrucomicrobiota</taxon>
        <taxon>Opitutia</taxon>
        <taxon>Puniceicoccales</taxon>
        <taxon>Coraliomargaritaceae</taxon>
        <taxon>Coraliomargarita</taxon>
    </lineage>
</organism>
<dbReference type="InParanoid" id="A0A317ZIV2"/>
<sequence>MPTAIPLIPKKRRHNNERQNNFLLGQLSWRPLMCADGRLLLGKDGGYGIFASLDMGMFGNSVSA</sequence>
<protein>
    <submittedName>
        <fullName evidence="1">Uncharacterized protein</fullName>
    </submittedName>
</protein>
<dbReference type="Proteomes" id="UP000247099">
    <property type="component" value="Unassembled WGS sequence"/>
</dbReference>
<keyword evidence="2" id="KW-1185">Reference proteome</keyword>
<accession>A0A317ZIV2</accession>
<dbReference type="AlphaFoldDB" id="A0A317ZIV2"/>
<comment type="caution">
    <text evidence="1">The sequence shown here is derived from an EMBL/GenBank/DDBJ whole genome shotgun (WGS) entry which is preliminary data.</text>
</comment>